<keyword evidence="1" id="KW-1133">Transmembrane helix</keyword>
<dbReference type="AlphaFoldDB" id="A0A3N4J6T8"/>
<proteinExistence type="predicted"/>
<name>A0A3N4J6T8_9PEZI</name>
<gene>
    <name evidence="2" type="ORF">L873DRAFT_212855</name>
</gene>
<feature type="transmembrane region" description="Helical" evidence="1">
    <location>
        <begin position="54"/>
        <end position="82"/>
    </location>
</feature>
<reference evidence="2 3" key="1">
    <citation type="journal article" date="2018" name="Nat. Ecol. Evol.">
        <title>Pezizomycetes genomes reveal the molecular basis of ectomycorrhizal truffle lifestyle.</title>
        <authorList>
            <person name="Murat C."/>
            <person name="Payen T."/>
            <person name="Noel B."/>
            <person name="Kuo A."/>
            <person name="Morin E."/>
            <person name="Chen J."/>
            <person name="Kohler A."/>
            <person name="Krizsan K."/>
            <person name="Balestrini R."/>
            <person name="Da Silva C."/>
            <person name="Montanini B."/>
            <person name="Hainaut M."/>
            <person name="Levati E."/>
            <person name="Barry K.W."/>
            <person name="Belfiori B."/>
            <person name="Cichocki N."/>
            <person name="Clum A."/>
            <person name="Dockter R.B."/>
            <person name="Fauchery L."/>
            <person name="Guy J."/>
            <person name="Iotti M."/>
            <person name="Le Tacon F."/>
            <person name="Lindquist E.A."/>
            <person name="Lipzen A."/>
            <person name="Malagnac F."/>
            <person name="Mello A."/>
            <person name="Molinier V."/>
            <person name="Miyauchi S."/>
            <person name="Poulain J."/>
            <person name="Riccioni C."/>
            <person name="Rubini A."/>
            <person name="Sitrit Y."/>
            <person name="Splivallo R."/>
            <person name="Traeger S."/>
            <person name="Wang M."/>
            <person name="Zifcakova L."/>
            <person name="Wipf D."/>
            <person name="Zambonelli A."/>
            <person name="Paolocci F."/>
            <person name="Nowrousian M."/>
            <person name="Ottonello S."/>
            <person name="Baldrian P."/>
            <person name="Spatafora J.W."/>
            <person name="Henrissat B."/>
            <person name="Nagy L.G."/>
            <person name="Aury J.M."/>
            <person name="Wincker P."/>
            <person name="Grigoriev I.V."/>
            <person name="Bonfante P."/>
            <person name="Martin F.M."/>
        </authorList>
    </citation>
    <scope>NUCLEOTIDE SEQUENCE [LARGE SCALE GENOMIC DNA]</scope>
    <source>
        <strain evidence="2 3">120613-1</strain>
    </source>
</reference>
<organism evidence="2 3">
    <name type="scientific">Choiromyces venosus 120613-1</name>
    <dbReference type="NCBI Taxonomy" id="1336337"/>
    <lineage>
        <taxon>Eukaryota</taxon>
        <taxon>Fungi</taxon>
        <taxon>Dikarya</taxon>
        <taxon>Ascomycota</taxon>
        <taxon>Pezizomycotina</taxon>
        <taxon>Pezizomycetes</taxon>
        <taxon>Pezizales</taxon>
        <taxon>Tuberaceae</taxon>
        <taxon>Choiromyces</taxon>
    </lineage>
</organism>
<sequence>MKLLIDLPTIIPVLCYGRARKIASTVWQLQQDKLTPARIEHWCVHFIPRWGICVFLFFSFLFFSFLFFSSLLFSCLSFSFIYSQHKSVSAHWRKKGKKKKKKALFLCGGFWQRGLEEREKERGGWMGGWPILGIVLGKPNPTV</sequence>
<keyword evidence="3" id="KW-1185">Reference proteome</keyword>
<keyword evidence="1" id="KW-0812">Transmembrane</keyword>
<evidence type="ECO:0000313" key="3">
    <source>
        <dbReference type="Proteomes" id="UP000276215"/>
    </source>
</evidence>
<keyword evidence="1" id="KW-0472">Membrane</keyword>
<protein>
    <submittedName>
        <fullName evidence="2">Uncharacterized protein</fullName>
    </submittedName>
</protein>
<evidence type="ECO:0000256" key="1">
    <source>
        <dbReference type="SAM" id="Phobius"/>
    </source>
</evidence>
<dbReference type="Proteomes" id="UP000276215">
    <property type="component" value="Unassembled WGS sequence"/>
</dbReference>
<evidence type="ECO:0000313" key="2">
    <source>
        <dbReference type="EMBL" id="RPA92160.1"/>
    </source>
</evidence>
<dbReference type="EMBL" id="ML120479">
    <property type="protein sequence ID" value="RPA92160.1"/>
    <property type="molecule type" value="Genomic_DNA"/>
</dbReference>
<accession>A0A3N4J6T8</accession>